<protein>
    <submittedName>
        <fullName evidence="1">Uncharacterized protein</fullName>
    </submittedName>
</protein>
<organism evidence="1 2">
    <name type="scientific">Bartonella ancashensis</name>
    <dbReference type="NCBI Taxonomy" id="1318743"/>
    <lineage>
        <taxon>Bacteria</taxon>
        <taxon>Pseudomonadati</taxon>
        <taxon>Pseudomonadota</taxon>
        <taxon>Alphaproteobacteria</taxon>
        <taxon>Hyphomicrobiales</taxon>
        <taxon>Bartonellaceae</taxon>
        <taxon>Bartonella</taxon>
    </lineage>
</organism>
<evidence type="ECO:0000313" key="1">
    <source>
        <dbReference type="EMBL" id="ALE03587.1"/>
    </source>
</evidence>
<dbReference type="PATRIC" id="fig|1318743.3.peg.787"/>
<gene>
    <name evidence="1" type="ORF">PU02_0773</name>
</gene>
<sequence length="37" mass="4384">MTMRLGFLKSEFQAKRFSKKILALLIGIINERNFKLK</sequence>
<dbReference type="Proteomes" id="UP000057213">
    <property type="component" value="Chromosome"/>
</dbReference>
<dbReference type="AlphaFoldDB" id="A0A0M4M3I6"/>
<name>A0A0M4M3I6_9HYPH</name>
<keyword evidence="2" id="KW-1185">Reference proteome</keyword>
<accession>A0A0M4M3I6</accession>
<evidence type="ECO:0000313" key="2">
    <source>
        <dbReference type="Proteomes" id="UP000057213"/>
    </source>
</evidence>
<proteinExistence type="predicted"/>
<dbReference type="EMBL" id="CP010401">
    <property type="protein sequence ID" value="ALE03587.1"/>
    <property type="molecule type" value="Genomic_DNA"/>
</dbReference>
<dbReference type="KEGG" id="banc:PU02_0773"/>
<reference evidence="1 2" key="1">
    <citation type="journal article" date="2015" name="Genome Announc.">
        <title>Complete Genome Sequence of Bartonella ancashensis Strain 20.00, Isolated from the Blood of a Patient with Verruga Peruana.</title>
        <authorList>
            <person name="Hang J."/>
            <person name="Mullins K.E."/>
            <person name="Clifford R.J."/>
            <person name="Onmus-Leone F."/>
            <person name="Yang Y."/>
            <person name="Jiang J."/>
            <person name="Leguia M."/>
            <person name="Kasper M.R."/>
            <person name="Maguina C."/>
            <person name="Lesho E.P."/>
            <person name="Jarman R.G."/>
            <person name="Richards A.L."/>
            <person name="Blazes D."/>
        </authorList>
    </citation>
    <scope>NUCLEOTIDE SEQUENCE [LARGE SCALE GENOMIC DNA]</scope>
    <source>
        <strain evidence="1 2">20.00</strain>
    </source>
</reference>